<accession>A0AAV5A267</accession>
<gene>
    <name evidence="1" type="ORF">Clacol_001306</name>
</gene>
<protein>
    <submittedName>
        <fullName evidence="1">Uncharacterized protein</fullName>
    </submittedName>
</protein>
<dbReference type="EMBL" id="BPWL01000002">
    <property type="protein sequence ID" value="GJJ07106.1"/>
    <property type="molecule type" value="Genomic_DNA"/>
</dbReference>
<sequence length="573" mass="66341">MSTEIELASKKNADLTRWDWDDDSRQEWKKARPAIQEFYKKWHDSFETVLSHEVDIGHVPGFESAPNQFIVRNSYKITFDRIWQRAFIYPWTAVVLTGQPGIGKVSLLLSLWATLYLFYDNDVWSPKTQNTLPFPIAKKVEDLRTVHKLFLFVLIDQDVLTSEPRPGLVFGNHIFPIQASSPNPSRFKRWAKKRNAAIWGLPLWDETELNVALRLQPEYPAFKALLEESMRSKDSGAPAKAHIKAALDTLEKWTEKKNRLFKDLRTDDDSYEVETKRAEEEDKIYRVDISTIDGALEVLVHAAIQDSGPVARDVYECIFLPPLALKNRANTIAVVTYENLQVLSKSFQAEFTFPEQSISHRIITVDPVPDDSVDAYEQFYDEWKIEYQSIQIVRDMAQKLEKEKDKRLAELYGFFRSSTQSSILASSIHEHISHRTLRTDARRNLDLVQMRGDITVDAPVLVTDFEKDERSDERLPGRDRREVHFRGPDFSSPTTEDYYIPQRSNFPLFDSFLVEQQNNKVTLWVFQMSVSLVHGGSREGFNSRLLEKKPTTDHGLAYLVILVLEYQVKGKDM</sequence>
<dbReference type="PANTHER" id="PTHR33129:SF1">
    <property type="entry name" value="ATP-BINDING PROTEIN"/>
    <property type="match status" value="1"/>
</dbReference>
<name>A0AAV5A267_9AGAM</name>
<comment type="caution">
    <text evidence="1">The sequence shown here is derived from an EMBL/GenBank/DDBJ whole genome shotgun (WGS) entry which is preliminary data.</text>
</comment>
<evidence type="ECO:0000313" key="1">
    <source>
        <dbReference type="EMBL" id="GJJ07106.1"/>
    </source>
</evidence>
<proteinExistence type="predicted"/>
<dbReference type="InterPro" id="IPR052980">
    <property type="entry name" value="Crinkler_effector"/>
</dbReference>
<keyword evidence="2" id="KW-1185">Reference proteome</keyword>
<evidence type="ECO:0000313" key="2">
    <source>
        <dbReference type="Proteomes" id="UP001050691"/>
    </source>
</evidence>
<dbReference type="PANTHER" id="PTHR33129">
    <property type="entry name" value="PROTEIN KINASE DOMAIN-CONTAINING PROTEIN-RELATED"/>
    <property type="match status" value="1"/>
</dbReference>
<dbReference type="Proteomes" id="UP001050691">
    <property type="component" value="Unassembled WGS sequence"/>
</dbReference>
<organism evidence="1 2">
    <name type="scientific">Clathrus columnatus</name>
    <dbReference type="NCBI Taxonomy" id="1419009"/>
    <lineage>
        <taxon>Eukaryota</taxon>
        <taxon>Fungi</taxon>
        <taxon>Dikarya</taxon>
        <taxon>Basidiomycota</taxon>
        <taxon>Agaricomycotina</taxon>
        <taxon>Agaricomycetes</taxon>
        <taxon>Phallomycetidae</taxon>
        <taxon>Phallales</taxon>
        <taxon>Clathraceae</taxon>
        <taxon>Clathrus</taxon>
    </lineage>
</organism>
<dbReference type="AlphaFoldDB" id="A0AAV5A267"/>
<reference evidence="1" key="1">
    <citation type="submission" date="2021-10" db="EMBL/GenBank/DDBJ databases">
        <title>De novo Genome Assembly of Clathrus columnatus (Basidiomycota, Fungi) Using Illumina and Nanopore Sequence Data.</title>
        <authorList>
            <person name="Ogiso-Tanaka E."/>
            <person name="Itagaki H."/>
            <person name="Hosoya T."/>
            <person name="Hosaka K."/>
        </authorList>
    </citation>
    <scope>NUCLEOTIDE SEQUENCE</scope>
    <source>
        <strain evidence="1">MO-923</strain>
    </source>
</reference>